<dbReference type="Proteomes" id="UP001606210">
    <property type="component" value="Unassembled WGS sequence"/>
</dbReference>
<protein>
    <recommendedName>
        <fullName evidence="4">Lipoprotein</fullName>
    </recommendedName>
</protein>
<keyword evidence="1" id="KW-0732">Signal</keyword>
<accession>A0ABW7F480</accession>
<comment type="caution">
    <text evidence="2">The sequence shown here is derived from an EMBL/GenBank/DDBJ whole genome shotgun (WGS) entry which is preliminary data.</text>
</comment>
<sequence>MPTMRAEARRPLLLACCVVLVALAACTRGYPEADAPRVSPFDQSNDERLAALNELARQAHPERRWSYSMDGPCVLSVEYRRKGQRPLQTTSKLVRTMDTDLVFDKQDQTYDVVLRASSHREAQPVATVLESTAWTDASKAALYLTLLIRDCERTS</sequence>
<name>A0ABW7F480_9BURK</name>
<evidence type="ECO:0000256" key="1">
    <source>
        <dbReference type="SAM" id="SignalP"/>
    </source>
</evidence>
<organism evidence="2 3">
    <name type="scientific">Pelomonas parva</name>
    <dbReference type="NCBI Taxonomy" id="3299032"/>
    <lineage>
        <taxon>Bacteria</taxon>
        <taxon>Pseudomonadati</taxon>
        <taxon>Pseudomonadota</taxon>
        <taxon>Betaproteobacteria</taxon>
        <taxon>Burkholderiales</taxon>
        <taxon>Sphaerotilaceae</taxon>
        <taxon>Roseateles</taxon>
    </lineage>
</organism>
<dbReference type="PROSITE" id="PS51257">
    <property type="entry name" value="PROKAR_LIPOPROTEIN"/>
    <property type="match status" value="1"/>
</dbReference>
<evidence type="ECO:0000313" key="2">
    <source>
        <dbReference type="EMBL" id="MFG6431449.1"/>
    </source>
</evidence>
<feature type="signal peptide" evidence="1">
    <location>
        <begin position="1"/>
        <end position="24"/>
    </location>
</feature>
<proteinExistence type="predicted"/>
<gene>
    <name evidence="2" type="ORF">ACG00Y_16075</name>
</gene>
<dbReference type="RefSeq" id="WP_394480518.1">
    <property type="nucleotide sequence ID" value="NZ_JBIGHV010000005.1"/>
</dbReference>
<reference evidence="2 3" key="1">
    <citation type="submission" date="2024-08" db="EMBL/GenBank/DDBJ databases">
        <authorList>
            <person name="Lu H."/>
        </authorList>
    </citation>
    <scope>NUCLEOTIDE SEQUENCE [LARGE SCALE GENOMIC DNA]</scope>
    <source>
        <strain evidence="2 3">LYH14W</strain>
    </source>
</reference>
<keyword evidence="3" id="KW-1185">Reference proteome</keyword>
<dbReference type="EMBL" id="JBIGHV010000005">
    <property type="protein sequence ID" value="MFG6431449.1"/>
    <property type="molecule type" value="Genomic_DNA"/>
</dbReference>
<evidence type="ECO:0008006" key="4">
    <source>
        <dbReference type="Google" id="ProtNLM"/>
    </source>
</evidence>
<evidence type="ECO:0000313" key="3">
    <source>
        <dbReference type="Proteomes" id="UP001606210"/>
    </source>
</evidence>
<feature type="chain" id="PRO_5045301514" description="Lipoprotein" evidence="1">
    <location>
        <begin position="25"/>
        <end position="155"/>
    </location>
</feature>